<dbReference type="Pfam" id="PF01590">
    <property type="entry name" value="GAF"/>
    <property type="match status" value="1"/>
</dbReference>
<dbReference type="Gene3D" id="3.30.450.40">
    <property type="match status" value="1"/>
</dbReference>
<dbReference type="RefSeq" id="WP_143118884.1">
    <property type="nucleotide sequence ID" value="NZ_FOVH01000037.1"/>
</dbReference>
<dbReference type="InterPro" id="IPR029016">
    <property type="entry name" value="GAF-like_dom_sf"/>
</dbReference>
<name>A0A1I5YSA7_9ACTN</name>
<evidence type="ECO:0000313" key="3">
    <source>
        <dbReference type="Proteomes" id="UP000183413"/>
    </source>
</evidence>
<dbReference type="OrthoDB" id="3475362at2"/>
<gene>
    <name evidence="2" type="ORF">SAMN04489713_1374</name>
</gene>
<organism evidence="2 3">
    <name type="scientific">Actinomadura madurae</name>
    <dbReference type="NCBI Taxonomy" id="1993"/>
    <lineage>
        <taxon>Bacteria</taxon>
        <taxon>Bacillati</taxon>
        <taxon>Actinomycetota</taxon>
        <taxon>Actinomycetes</taxon>
        <taxon>Streptosporangiales</taxon>
        <taxon>Thermomonosporaceae</taxon>
        <taxon>Actinomadura</taxon>
    </lineage>
</organism>
<dbReference type="Proteomes" id="UP000183413">
    <property type="component" value="Unassembled WGS sequence"/>
</dbReference>
<protein>
    <submittedName>
        <fullName evidence="2">GAF domain-containing protein</fullName>
    </submittedName>
</protein>
<dbReference type="InParanoid" id="A0A1I5YSA7"/>
<dbReference type="InterPro" id="IPR003018">
    <property type="entry name" value="GAF"/>
</dbReference>
<reference evidence="2 3" key="1">
    <citation type="submission" date="2016-10" db="EMBL/GenBank/DDBJ databases">
        <authorList>
            <person name="de Groot N.N."/>
        </authorList>
    </citation>
    <scope>NUCLEOTIDE SEQUENCE [LARGE SCALE GENOMIC DNA]</scope>
    <source>
        <strain evidence="2 3">DSM 43067</strain>
    </source>
</reference>
<accession>A0A1I5YSA7</accession>
<dbReference type="eggNOG" id="COG2203">
    <property type="taxonomic scope" value="Bacteria"/>
</dbReference>
<dbReference type="SUPFAM" id="SSF55781">
    <property type="entry name" value="GAF domain-like"/>
    <property type="match status" value="1"/>
</dbReference>
<keyword evidence="3" id="KW-1185">Reference proteome</keyword>
<evidence type="ECO:0000313" key="2">
    <source>
        <dbReference type="EMBL" id="SFQ47148.1"/>
    </source>
</evidence>
<dbReference type="AlphaFoldDB" id="A0A1I5YSA7"/>
<evidence type="ECO:0000259" key="1">
    <source>
        <dbReference type="Pfam" id="PF01590"/>
    </source>
</evidence>
<feature type="domain" description="GAF" evidence="1">
    <location>
        <begin position="25"/>
        <end position="152"/>
    </location>
</feature>
<dbReference type="EMBL" id="FOVH01000037">
    <property type="protein sequence ID" value="SFQ47148.1"/>
    <property type="molecule type" value="Genomic_DNA"/>
</dbReference>
<dbReference type="STRING" id="1993.SAMN04489713_1374"/>
<proteinExistence type="predicted"/>
<sequence>MANDSGTGFSGTDRTLFLAAGRLCRALRSMVAISRADGVALMLDDPEAGLRAVAGSTAEGLELEYAEQSERDGPAHESVAADHPVAVDDLEGRGGTAYARLARRAAPVRAVLAVPVHAGGAVIGALNFYRITPGAWTSDQIAVGQSLADTAADLLVRLPVPPPAHDQDGRGAMTFH</sequence>